<keyword evidence="3" id="KW-0547">Nucleotide-binding</keyword>
<dbReference type="InterPro" id="IPR003594">
    <property type="entry name" value="HATPase_dom"/>
</dbReference>
<name>A0A930Y7L4_9ACTN</name>
<reference evidence="3" key="1">
    <citation type="submission" date="2020-11" db="EMBL/GenBank/DDBJ databases">
        <title>Nocardioides sp. CBS4Y-1, whole genome shotgun sequence.</title>
        <authorList>
            <person name="Tuo L."/>
        </authorList>
    </citation>
    <scope>NUCLEOTIDE SEQUENCE</scope>
    <source>
        <strain evidence="3">CBS4Y-1</strain>
    </source>
</reference>
<dbReference type="AlphaFoldDB" id="A0A930Y7L4"/>
<keyword evidence="1" id="KW-0808">Transferase</keyword>
<accession>A0A930Y7L4</accession>
<dbReference type="Pfam" id="PF13581">
    <property type="entry name" value="HATPase_c_2"/>
    <property type="match status" value="1"/>
</dbReference>
<dbReference type="InterPro" id="IPR036890">
    <property type="entry name" value="HATPase_C_sf"/>
</dbReference>
<keyword evidence="1" id="KW-0418">Kinase</keyword>
<dbReference type="GO" id="GO:0004674">
    <property type="term" value="F:protein serine/threonine kinase activity"/>
    <property type="evidence" value="ECO:0007669"/>
    <property type="project" value="UniProtKB-KW"/>
</dbReference>
<comment type="caution">
    <text evidence="3">The sequence shown here is derived from an EMBL/GenBank/DDBJ whole genome shotgun (WGS) entry which is preliminary data.</text>
</comment>
<evidence type="ECO:0000313" key="4">
    <source>
        <dbReference type="Proteomes" id="UP000656804"/>
    </source>
</evidence>
<evidence type="ECO:0000259" key="2">
    <source>
        <dbReference type="Pfam" id="PF13581"/>
    </source>
</evidence>
<keyword evidence="3" id="KW-0067">ATP-binding</keyword>
<feature type="domain" description="Histidine kinase/HSP90-like ATPase" evidence="2">
    <location>
        <begin position="16"/>
        <end position="136"/>
    </location>
</feature>
<proteinExistence type="predicted"/>
<gene>
    <name evidence="3" type="ORF">ISG29_10670</name>
</gene>
<dbReference type="EMBL" id="JADIVZ010000004">
    <property type="protein sequence ID" value="MBF4162157.1"/>
    <property type="molecule type" value="Genomic_DNA"/>
</dbReference>
<keyword evidence="1" id="KW-0723">Serine/threonine-protein kinase</keyword>
<dbReference type="PANTHER" id="PTHR35526">
    <property type="entry name" value="ANTI-SIGMA-F FACTOR RSBW-RELATED"/>
    <property type="match status" value="1"/>
</dbReference>
<sequence length="141" mass="15698">MTEIPAELEFDALAVPESMDDAHGVLEQLWALDESISPLDRMRFELAVIEILGNIIEHAYANDVDPRVRRVTMTLTLDSEHLVAELADSGVPVELDLSDIGLPDFEAESGRGLAMAQASVDEMTYSRDQGRNTWRLVCRRA</sequence>
<dbReference type="SUPFAM" id="SSF55874">
    <property type="entry name" value="ATPase domain of HSP90 chaperone/DNA topoisomerase II/histidine kinase"/>
    <property type="match status" value="1"/>
</dbReference>
<protein>
    <submittedName>
        <fullName evidence="3">ATP-binding protein</fullName>
    </submittedName>
</protein>
<dbReference type="RefSeq" id="WP_194503407.1">
    <property type="nucleotide sequence ID" value="NZ_JADIVZ010000004.1"/>
</dbReference>
<organism evidence="3 4">
    <name type="scientific">Nocardioides acrostichi</name>
    <dbReference type="NCBI Taxonomy" id="2784339"/>
    <lineage>
        <taxon>Bacteria</taxon>
        <taxon>Bacillati</taxon>
        <taxon>Actinomycetota</taxon>
        <taxon>Actinomycetes</taxon>
        <taxon>Propionibacteriales</taxon>
        <taxon>Nocardioidaceae</taxon>
        <taxon>Nocardioides</taxon>
    </lineage>
</organism>
<keyword evidence="4" id="KW-1185">Reference proteome</keyword>
<evidence type="ECO:0000256" key="1">
    <source>
        <dbReference type="ARBA" id="ARBA00022527"/>
    </source>
</evidence>
<dbReference type="Proteomes" id="UP000656804">
    <property type="component" value="Unassembled WGS sequence"/>
</dbReference>
<dbReference type="GO" id="GO:0005524">
    <property type="term" value="F:ATP binding"/>
    <property type="evidence" value="ECO:0007669"/>
    <property type="project" value="UniProtKB-KW"/>
</dbReference>
<evidence type="ECO:0000313" key="3">
    <source>
        <dbReference type="EMBL" id="MBF4162157.1"/>
    </source>
</evidence>
<dbReference type="PANTHER" id="PTHR35526:SF3">
    <property type="entry name" value="ANTI-SIGMA-F FACTOR RSBW"/>
    <property type="match status" value="1"/>
</dbReference>
<dbReference type="Gene3D" id="3.30.565.10">
    <property type="entry name" value="Histidine kinase-like ATPase, C-terminal domain"/>
    <property type="match status" value="1"/>
</dbReference>
<dbReference type="CDD" id="cd16936">
    <property type="entry name" value="HATPase_RsbW-like"/>
    <property type="match status" value="1"/>
</dbReference>
<dbReference type="InterPro" id="IPR050267">
    <property type="entry name" value="Anti-sigma-factor_SerPK"/>
</dbReference>